<comment type="caution">
    <text evidence="1">The sequence shown here is derived from an EMBL/GenBank/DDBJ whole genome shotgun (WGS) entry which is preliminary data.</text>
</comment>
<evidence type="ECO:0000313" key="1">
    <source>
        <dbReference type="EMBL" id="KAE8301704.1"/>
    </source>
</evidence>
<organism evidence="1 2">
    <name type="scientific">Giardia intestinalis (strain ATCC 50803 / WB clone C6)</name>
    <name type="common">Giardia lamblia</name>
    <dbReference type="NCBI Taxonomy" id="184922"/>
    <lineage>
        <taxon>Eukaryota</taxon>
        <taxon>Metamonada</taxon>
        <taxon>Diplomonadida</taxon>
        <taxon>Hexamitidae</taxon>
        <taxon>Giardiinae</taxon>
        <taxon>Giardia</taxon>
    </lineage>
</organism>
<dbReference type="HOGENOM" id="CLU_1252692_0_0_1"/>
<accession>D3KI85</accession>
<gene>
    <name evidence="1" type="ORF">GL50803_00116745</name>
</gene>
<sequence>MQHRHRMQGVTEWNNGDREGHPLQRPLCKHPQGRVPTTPQSPVEGRGDVPPTQQGSGGAAFTSPLPRLEGELPPNGATGDQHLAIQRAGSGRPGPALASPSGCRRSGAPKQAFSEIISATHRMGRVLCTVPSGPSSRMRQGQARSADDHDLLHKTVPRSCVEAFLRLRHAAPLGSVPQGPEHASVLRGIEPAHRELKEIPRSLPMLTAHSSSIVTTVTWRG</sequence>
<name>D3KI85_GIAIC</name>
<dbReference type="VEuPathDB" id="GiardiaDB:GL50803_116744"/>
<dbReference type="AlphaFoldDB" id="D3KI85"/>
<protein>
    <submittedName>
        <fullName evidence="1">Uncharacterized protein</fullName>
    </submittedName>
</protein>
<proteinExistence type="predicted"/>
<dbReference type="EMBL" id="AACB03000005">
    <property type="protein sequence ID" value="KAE8301704.1"/>
    <property type="molecule type" value="Genomic_DNA"/>
</dbReference>
<keyword evidence="2" id="KW-1185">Reference proteome</keyword>
<evidence type="ECO:0000313" key="2">
    <source>
        <dbReference type="Proteomes" id="UP000001548"/>
    </source>
</evidence>
<dbReference type="Proteomes" id="UP000001548">
    <property type="component" value="Unassembled WGS sequence"/>
</dbReference>
<reference evidence="1 2" key="1">
    <citation type="journal article" date="2007" name="Science">
        <title>Genomic minimalism in the early diverging intestinal parasite Giardia lamblia.</title>
        <authorList>
            <person name="Morrison H.G."/>
            <person name="McArthur A.G."/>
            <person name="Gillin F.D."/>
            <person name="Aley S.B."/>
            <person name="Adam R.D."/>
            <person name="Olsen G.J."/>
            <person name="Best A.A."/>
            <person name="Cande W.Z."/>
            <person name="Chen F."/>
            <person name="Cipriano M.J."/>
            <person name="Davids B.J."/>
            <person name="Dawson S.C."/>
            <person name="Elmendorf H.G."/>
            <person name="Hehl A.B."/>
            <person name="Holder M.E."/>
            <person name="Huse S.M."/>
            <person name="Kim U.U."/>
            <person name="Lasek-Nesselquist E."/>
            <person name="Manning G."/>
            <person name="Nigam A."/>
            <person name="Nixon J.E."/>
            <person name="Palm D."/>
            <person name="Passamaneck N.E."/>
            <person name="Prabhu A."/>
            <person name="Reich C.I."/>
            <person name="Reiner D.S."/>
            <person name="Samuelson J."/>
            <person name="Svard S.G."/>
            <person name="Sogin M.L."/>
        </authorList>
    </citation>
    <scope>NUCLEOTIDE SEQUENCE [LARGE SCALE GENOMIC DNA]</scope>
    <source>
        <strain evidence="1 2">WB C6</strain>
    </source>
</reference>
<dbReference type="VEuPathDB" id="GiardiaDB:GL50803_116745"/>